<evidence type="ECO:0000313" key="2">
    <source>
        <dbReference type="Proteomes" id="UP000275356"/>
    </source>
</evidence>
<evidence type="ECO:0000313" key="1">
    <source>
        <dbReference type="EMBL" id="ROR95713.1"/>
    </source>
</evidence>
<comment type="caution">
    <text evidence="1">The sequence shown here is derived from an EMBL/GenBank/DDBJ whole genome shotgun (WGS) entry which is preliminary data.</text>
</comment>
<protein>
    <recommendedName>
        <fullName evidence="3">Winged helix-turn-helix domain-containing protein</fullName>
    </recommendedName>
</protein>
<dbReference type="Proteomes" id="UP000275356">
    <property type="component" value="Unassembled WGS sequence"/>
</dbReference>
<proteinExistence type="predicted"/>
<dbReference type="InterPro" id="IPR009351">
    <property type="entry name" value="AlkZ-like"/>
</dbReference>
<evidence type="ECO:0008006" key="3">
    <source>
        <dbReference type="Google" id="ProtNLM"/>
    </source>
</evidence>
<dbReference type="EMBL" id="RKHQ01000001">
    <property type="protein sequence ID" value="ROR95713.1"/>
    <property type="molecule type" value="Genomic_DNA"/>
</dbReference>
<dbReference type="PANTHER" id="PTHR30528:SF0">
    <property type="entry name" value="CYTOPLASMIC PROTEIN"/>
    <property type="match status" value="1"/>
</dbReference>
<accession>A0A3N2D7F3</accession>
<dbReference type="Pfam" id="PF06224">
    <property type="entry name" value="AlkZ-like"/>
    <property type="match status" value="1"/>
</dbReference>
<dbReference type="OrthoDB" id="9787207at2"/>
<dbReference type="RefSeq" id="WP_123737997.1">
    <property type="nucleotide sequence ID" value="NZ_RKHQ01000001.1"/>
</dbReference>
<name>A0A3N2D7F3_9MICO</name>
<dbReference type="PANTHER" id="PTHR30528">
    <property type="entry name" value="CYTOPLASMIC PROTEIN"/>
    <property type="match status" value="1"/>
</dbReference>
<keyword evidence="2" id="KW-1185">Reference proteome</keyword>
<sequence>MAHASTETISLARARRIALAAQGLAGPRPAPTRAAVVRTVERLGLLQVDSVNILARAHRLPLHSRLGAYDTADLDRLSSPQRRGRRRLVECWAHEASLVPPEVYHDLAWWREASRTRPWAVHRFDAGETLAGEILAVVRDRGPSTSREIEDALGVERPGGGWWNHSDARRLIEALFILGELACFERTASFERRYDLPERVIPPADGPRSTEDAQRDLVLRSARAHGIATVRCLRDYYRLRADVVLPAVERLLEEGELAPVTVPGWGRAYLAAGAREPRRASGRALLAPFDPLVFERSRLLGLFGMHYRIGIYTPAEQRTHGYYVLPFLLGDELVARVDLKADRRAGVLVLREAHLEPVPAGRSRRELAAWPSPVRVAAELVAELATMAEWLGLADVVVDPDARGDLVSHLS</sequence>
<gene>
    <name evidence="1" type="ORF">EDD28_0275</name>
</gene>
<dbReference type="AlphaFoldDB" id="A0A3N2D7F3"/>
<organism evidence="1 2">
    <name type="scientific">Salana multivorans</name>
    <dbReference type="NCBI Taxonomy" id="120377"/>
    <lineage>
        <taxon>Bacteria</taxon>
        <taxon>Bacillati</taxon>
        <taxon>Actinomycetota</taxon>
        <taxon>Actinomycetes</taxon>
        <taxon>Micrococcales</taxon>
        <taxon>Beutenbergiaceae</taxon>
        <taxon>Salana</taxon>
    </lineage>
</organism>
<reference evidence="1 2" key="1">
    <citation type="submission" date="2018-11" db="EMBL/GenBank/DDBJ databases">
        <title>Sequencing the genomes of 1000 actinobacteria strains.</title>
        <authorList>
            <person name="Klenk H.-P."/>
        </authorList>
    </citation>
    <scope>NUCLEOTIDE SEQUENCE [LARGE SCALE GENOMIC DNA]</scope>
    <source>
        <strain evidence="1 2">DSM 13521</strain>
    </source>
</reference>